<comment type="caution">
    <text evidence="2">The sequence shown here is derived from an EMBL/GenBank/DDBJ whole genome shotgun (WGS) entry which is preliminary data.</text>
</comment>
<feature type="compositionally biased region" description="Polar residues" evidence="1">
    <location>
        <begin position="114"/>
        <end position="148"/>
    </location>
</feature>
<proteinExistence type="predicted"/>
<feature type="compositionally biased region" description="Polar residues" evidence="1">
    <location>
        <begin position="84"/>
        <end position="97"/>
    </location>
</feature>
<keyword evidence="3" id="KW-1185">Reference proteome</keyword>
<sequence>MPFMGDSDWSTPSTGEWSDSLYISVPKSKSKTSAKPQRPAYLKHKTHASMPNLSEVEQYVFRPATYADKVDRLRNPPVSKPTLKRTQSLTTPASTSMAAKVEKHVHFVDEGYGSASTSPASSPKQEPKSRPSTSDSDFEQLVSQQQKMTLDERPSKPQRNVTDVPPVKAQSRSPTRSAKRLSRSQTAPMQSNRRAQAQDDKIAGTGGSYRNANGNICFDEFNYFGGI</sequence>
<accession>A0AA39YXD0</accession>
<dbReference type="Proteomes" id="UP001175001">
    <property type="component" value="Unassembled WGS sequence"/>
</dbReference>
<feature type="compositionally biased region" description="Polar residues" evidence="1">
    <location>
        <begin position="183"/>
        <end position="195"/>
    </location>
</feature>
<feature type="region of interest" description="Disordered" evidence="1">
    <location>
        <begin position="67"/>
        <end position="208"/>
    </location>
</feature>
<feature type="compositionally biased region" description="Basic and acidic residues" evidence="1">
    <location>
        <begin position="100"/>
        <end position="109"/>
    </location>
</feature>
<gene>
    <name evidence="2" type="ORF">DIS24_g3801</name>
</gene>
<name>A0AA39YXD0_9PEZI</name>
<dbReference type="AlphaFoldDB" id="A0AA39YXD0"/>
<protein>
    <submittedName>
        <fullName evidence="2">Uncharacterized protein</fullName>
    </submittedName>
</protein>
<dbReference type="EMBL" id="JAUJDW010000013">
    <property type="protein sequence ID" value="KAK0659532.1"/>
    <property type="molecule type" value="Genomic_DNA"/>
</dbReference>
<organism evidence="2 3">
    <name type="scientific">Lasiodiplodia hormozganensis</name>
    <dbReference type="NCBI Taxonomy" id="869390"/>
    <lineage>
        <taxon>Eukaryota</taxon>
        <taxon>Fungi</taxon>
        <taxon>Dikarya</taxon>
        <taxon>Ascomycota</taxon>
        <taxon>Pezizomycotina</taxon>
        <taxon>Dothideomycetes</taxon>
        <taxon>Dothideomycetes incertae sedis</taxon>
        <taxon>Botryosphaeriales</taxon>
        <taxon>Botryosphaeriaceae</taxon>
        <taxon>Lasiodiplodia</taxon>
    </lineage>
</organism>
<reference evidence="2" key="1">
    <citation type="submission" date="2023-06" db="EMBL/GenBank/DDBJ databases">
        <title>Multi-omics analyses reveal the molecular pathogenesis toolkit of Lasiodiplodia hormozganensis, a cross-kingdom pathogen.</title>
        <authorList>
            <person name="Felix C."/>
            <person name="Meneses R."/>
            <person name="Goncalves M.F.M."/>
            <person name="Tilleman L."/>
            <person name="Duarte A.S."/>
            <person name="Jorrin-Novo J.V."/>
            <person name="Van De Peer Y."/>
            <person name="Deforce D."/>
            <person name="Van Nieuwerburgh F."/>
            <person name="Esteves A.C."/>
            <person name="Alves A."/>
        </authorList>
    </citation>
    <scope>NUCLEOTIDE SEQUENCE</scope>
    <source>
        <strain evidence="2">CBS 339.90</strain>
    </source>
</reference>
<evidence type="ECO:0000256" key="1">
    <source>
        <dbReference type="SAM" id="MobiDB-lite"/>
    </source>
</evidence>
<evidence type="ECO:0000313" key="3">
    <source>
        <dbReference type="Proteomes" id="UP001175001"/>
    </source>
</evidence>
<evidence type="ECO:0000313" key="2">
    <source>
        <dbReference type="EMBL" id="KAK0659532.1"/>
    </source>
</evidence>
<feature type="region of interest" description="Disordered" evidence="1">
    <location>
        <begin position="25"/>
        <end position="49"/>
    </location>
</feature>